<evidence type="ECO:0000313" key="3">
    <source>
        <dbReference type="Proteomes" id="UP001419268"/>
    </source>
</evidence>
<evidence type="ECO:0000256" key="1">
    <source>
        <dbReference type="SAM" id="MobiDB-lite"/>
    </source>
</evidence>
<feature type="region of interest" description="Disordered" evidence="1">
    <location>
        <begin position="1"/>
        <end position="64"/>
    </location>
</feature>
<keyword evidence="3" id="KW-1185">Reference proteome</keyword>
<name>A0AAP0KW43_9MAGN</name>
<proteinExistence type="predicted"/>
<protein>
    <submittedName>
        <fullName evidence="2">Uncharacterized protein</fullName>
    </submittedName>
</protein>
<dbReference type="Proteomes" id="UP001419268">
    <property type="component" value="Unassembled WGS sequence"/>
</dbReference>
<feature type="region of interest" description="Disordered" evidence="1">
    <location>
        <begin position="165"/>
        <end position="184"/>
    </location>
</feature>
<feature type="compositionally biased region" description="Basic and acidic residues" evidence="1">
    <location>
        <begin position="34"/>
        <end position="59"/>
    </location>
</feature>
<gene>
    <name evidence="2" type="ORF">Scep_005049</name>
</gene>
<organism evidence="2 3">
    <name type="scientific">Stephania cephalantha</name>
    <dbReference type="NCBI Taxonomy" id="152367"/>
    <lineage>
        <taxon>Eukaryota</taxon>
        <taxon>Viridiplantae</taxon>
        <taxon>Streptophyta</taxon>
        <taxon>Embryophyta</taxon>
        <taxon>Tracheophyta</taxon>
        <taxon>Spermatophyta</taxon>
        <taxon>Magnoliopsida</taxon>
        <taxon>Ranunculales</taxon>
        <taxon>Menispermaceae</taxon>
        <taxon>Menispermoideae</taxon>
        <taxon>Cissampelideae</taxon>
        <taxon>Stephania</taxon>
    </lineage>
</organism>
<comment type="caution">
    <text evidence="2">The sequence shown here is derived from an EMBL/GenBank/DDBJ whole genome shotgun (WGS) entry which is preliminary data.</text>
</comment>
<sequence length="184" mass="20084">MPARDSDGATMGRIGSDEPVATRRNAEELTSGGGERRAAAPATGERRRGCDAMNDERRGGALSTGRMRDFDDAMELSESIGKRVMVTGYLRYEKVRGWKAGPRPKPREKGRLGSGPLPKLAWELLGIDNLVITILVVVRVAWHRGGEWWDVDDVVEMQLISSRGSPTGLNPLSDHPPGVMAPPR</sequence>
<accession>A0AAP0KW43</accession>
<dbReference type="EMBL" id="JBBNAG010000002">
    <property type="protein sequence ID" value="KAK9158475.1"/>
    <property type="molecule type" value="Genomic_DNA"/>
</dbReference>
<reference evidence="2 3" key="1">
    <citation type="submission" date="2024-01" db="EMBL/GenBank/DDBJ databases">
        <title>Genome assemblies of Stephania.</title>
        <authorList>
            <person name="Yang L."/>
        </authorList>
    </citation>
    <scope>NUCLEOTIDE SEQUENCE [LARGE SCALE GENOMIC DNA]</scope>
    <source>
        <strain evidence="2">JXDWG</strain>
        <tissue evidence="2">Leaf</tissue>
    </source>
</reference>
<dbReference type="AlphaFoldDB" id="A0AAP0KW43"/>
<evidence type="ECO:0000313" key="2">
    <source>
        <dbReference type="EMBL" id="KAK9158475.1"/>
    </source>
</evidence>